<dbReference type="PANTHER" id="PTHR42685:SF18">
    <property type="entry name" value="DIGERANYLGERANYLGLYCEROPHOSPHOLIPID REDUCTASE"/>
    <property type="match status" value="1"/>
</dbReference>
<dbReference type="InterPro" id="IPR050407">
    <property type="entry name" value="Geranylgeranyl_reductase"/>
</dbReference>
<dbReference type="PANTHER" id="PTHR42685">
    <property type="entry name" value="GERANYLGERANYL DIPHOSPHATE REDUCTASE"/>
    <property type="match status" value="1"/>
</dbReference>
<dbReference type="Gene3D" id="3.50.50.60">
    <property type="entry name" value="FAD/NAD(P)-binding domain"/>
    <property type="match status" value="1"/>
</dbReference>
<dbReference type="AlphaFoldDB" id="A0A2X3ML69"/>
<dbReference type="OrthoDB" id="9806565at2"/>
<reference evidence="2" key="1">
    <citation type="submission" date="2018-05" db="EMBL/GenBank/DDBJ databases">
        <authorList>
            <person name="Hao L."/>
        </authorList>
    </citation>
    <scope>NUCLEOTIDE SEQUENCE [LARGE SCALE GENOMIC DNA]</scope>
</reference>
<dbReference type="PRINTS" id="PR00420">
    <property type="entry name" value="RNGMNOXGNASE"/>
</dbReference>
<dbReference type="EMBL" id="LS483254">
    <property type="protein sequence ID" value="SQD92654.1"/>
    <property type="molecule type" value="Genomic_DNA"/>
</dbReference>
<accession>A0A2X3ML69</accession>
<evidence type="ECO:0000313" key="1">
    <source>
        <dbReference type="EMBL" id="SQD92654.1"/>
    </source>
</evidence>
<dbReference type="NCBIfam" id="TIGR02032">
    <property type="entry name" value="GG-red-SF"/>
    <property type="match status" value="1"/>
</dbReference>
<dbReference type="SUPFAM" id="SSF51905">
    <property type="entry name" value="FAD/NAD(P)-binding domain"/>
    <property type="match status" value="1"/>
</dbReference>
<dbReference type="GO" id="GO:0016628">
    <property type="term" value="F:oxidoreductase activity, acting on the CH-CH group of donors, NAD or NADP as acceptor"/>
    <property type="evidence" value="ECO:0007669"/>
    <property type="project" value="InterPro"/>
</dbReference>
<name>A0A2X3ML69_9BACT</name>
<dbReference type="KEGG" id="bana:BARAN1_0630"/>
<sequence length="392" mass="40197">MEHYDVAIVGGGPAGAVAARATARAGARVLVVERAPRRPPRCTGLVGAPFLDLVAVPPCLVLREVRAVRVCAPGGGVLGFRAAEPKGYVLDRGGLDRWLLDRAAEAGATVVCPAAAVGVAGQVLHTTAGPVEFGVLIAADGAMSAVRRWAGLSPSAEVVVGVQAIVAAASPEGGDEVEVHVGNELAPGGFAWVVPAEEGTVRAGLLTAAGRGAYSLLDRFLAHRFPGERVVRREGGLIPLGPVPCAAGPRVLLVGDAAGQVKPLSGGGLLFGAIAARIAGEVAAERPDHLAEYEARWRALLGDEIAFGLRGRVAFVSLRDGELDRIVAALDRPELHRLVAAEGDIDHPSRLVQAVAARPGLWPAVIPLVRALGGWARVRELARGLPSAAGPG</sequence>
<dbReference type="Pfam" id="PF12831">
    <property type="entry name" value="FAD_oxidored"/>
    <property type="match status" value="1"/>
</dbReference>
<dbReference type="GO" id="GO:0008654">
    <property type="term" value="P:phospholipid biosynthetic process"/>
    <property type="evidence" value="ECO:0007669"/>
    <property type="project" value="UniProtKB-KW"/>
</dbReference>
<dbReference type="RefSeq" id="WP_122030844.1">
    <property type="nucleotide sequence ID" value="NZ_LS483254.1"/>
</dbReference>
<protein>
    <submittedName>
        <fullName evidence="1">Uncharacterized protein</fullName>
    </submittedName>
</protein>
<evidence type="ECO:0000313" key="2">
    <source>
        <dbReference type="Proteomes" id="UP000249818"/>
    </source>
</evidence>
<dbReference type="InterPro" id="IPR036188">
    <property type="entry name" value="FAD/NAD-bd_sf"/>
</dbReference>
<keyword evidence="2" id="KW-1185">Reference proteome</keyword>
<organism evidence="1 2">
    <name type="scientific">Candidatus Bipolaricaulis anaerobius</name>
    <dbReference type="NCBI Taxonomy" id="2026885"/>
    <lineage>
        <taxon>Bacteria</taxon>
        <taxon>Candidatus Bipolaricaulota</taxon>
        <taxon>Candidatus Bipolaricaulia</taxon>
        <taxon>Candidatus Bipolaricaulales</taxon>
        <taxon>Candidatus Bipolaricaulaceae</taxon>
        <taxon>Candidatus Bipolaricaulis</taxon>
    </lineage>
</organism>
<dbReference type="InterPro" id="IPR011777">
    <property type="entry name" value="Geranylgeranyl_Rdtase_fam"/>
</dbReference>
<gene>
    <name evidence="1" type="ORF">BARAN1_0630</name>
</gene>
<proteinExistence type="predicted"/>
<dbReference type="Proteomes" id="UP000249818">
    <property type="component" value="Chromosome BARAN1"/>
</dbReference>